<keyword evidence="2" id="KW-0472">Membrane</keyword>
<proteinExistence type="predicted"/>
<keyword evidence="1" id="KW-0175">Coiled coil</keyword>
<protein>
    <submittedName>
        <fullName evidence="3">YvrJ family protein</fullName>
    </submittedName>
</protein>
<comment type="caution">
    <text evidence="3">The sequence shown here is derived from an EMBL/GenBank/DDBJ whole genome shotgun (WGS) entry which is preliminary data.</text>
</comment>
<evidence type="ECO:0000256" key="1">
    <source>
        <dbReference type="SAM" id="Coils"/>
    </source>
</evidence>
<dbReference type="RefSeq" id="WP_379258398.1">
    <property type="nucleotide sequence ID" value="NZ_JBHSVQ010000001.1"/>
</dbReference>
<reference evidence="4" key="1">
    <citation type="journal article" date="2019" name="Int. J. Syst. Evol. Microbiol.">
        <title>The Global Catalogue of Microorganisms (GCM) 10K type strain sequencing project: providing services to taxonomists for standard genome sequencing and annotation.</title>
        <authorList>
            <consortium name="The Broad Institute Genomics Platform"/>
            <consortium name="The Broad Institute Genome Sequencing Center for Infectious Disease"/>
            <person name="Wu L."/>
            <person name="Ma J."/>
        </authorList>
    </citation>
    <scope>NUCLEOTIDE SEQUENCE [LARGE SCALE GENOMIC DNA]</scope>
    <source>
        <strain evidence="4">CCM 8725</strain>
    </source>
</reference>
<accession>A0ABW5F4X5</accession>
<keyword evidence="4" id="KW-1185">Reference proteome</keyword>
<feature type="coiled-coil region" evidence="1">
    <location>
        <begin position="25"/>
        <end position="52"/>
    </location>
</feature>
<feature type="transmembrane region" description="Helical" evidence="2">
    <location>
        <begin position="6"/>
        <end position="26"/>
    </location>
</feature>
<keyword evidence="2" id="KW-1133">Transmembrane helix</keyword>
<dbReference type="InterPro" id="IPR024419">
    <property type="entry name" value="YvrJ"/>
</dbReference>
<evidence type="ECO:0000313" key="3">
    <source>
        <dbReference type="EMBL" id="MFD2409301.1"/>
    </source>
</evidence>
<dbReference type="Pfam" id="PF12841">
    <property type="entry name" value="YvrJ"/>
    <property type="match status" value="1"/>
</dbReference>
<dbReference type="EMBL" id="JBHUKY010000013">
    <property type="protein sequence ID" value="MFD2409301.1"/>
    <property type="molecule type" value="Genomic_DNA"/>
</dbReference>
<organism evidence="3 4">
    <name type="scientific">Paenibacillus rhizoplanae</name>
    <dbReference type="NCBI Taxonomy" id="1917181"/>
    <lineage>
        <taxon>Bacteria</taxon>
        <taxon>Bacillati</taxon>
        <taxon>Bacillota</taxon>
        <taxon>Bacilli</taxon>
        <taxon>Bacillales</taxon>
        <taxon>Paenibacillaceae</taxon>
        <taxon>Paenibacillus</taxon>
    </lineage>
</organism>
<name>A0ABW5F4X5_9BACL</name>
<dbReference type="Proteomes" id="UP001597448">
    <property type="component" value="Unassembled WGS sequence"/>
</dbReference>
<gene>
    <name evidence="3" type="ORF">ACFSX3_05445</name>
</gene>
<evidence type="ECO:0000313" key="4">
    <source>
        <dbReference type="Proteomes" id="UP001597448"/>
    </source>
</evidence>
<sequence length="52" mass="5957">MMMEGDITTFIANLGFPIAITLYLLIRFEKKISDLSEAINALKNEIQKNVKR</sequence>
<evidence type="ECO:0000256" key="2">
    <source>
        <dbReference type="SAM" id="Phobius"/>
    </source>
</evidence>
<keyword evidence="2" id="KW-0812">Transmembrane</keyword>